<dbReference type="EMBL" id="JANIIK010000116">
    <property type="protein sequence ID" value="KAJ3588419.1"/>
    <property type="molecule type" value="Genomic_DNA"/>
</dbReference>
<proteinExistence type="inferred from homology"/>
<evidence type="ECO:0008006" key="10">
    <source>
        <dbReference type="Google" id="ProtNLM"/>
    </source>
</evidence>
<dbReference type="PANTHER" id="PTHR48208:SF2">
    <property type="entry name" value="CENTROMERE PROTEIN I"/>
    <property type="match status" value="1"/>
</dbReference>
<keyword evidence="7" id="KW-0812">Transmembrane</keyword>
<feature type="transmembrane region" description="Helical" evidence="7">
    <location>
        <begin position="23"/>
        <end position="42"/>
    </location>
</feature>
<dbReference type="GO" id="GO:0000939">
    <property type="term" value="C:inner kinetochore"/>
    <property type="evidence" value="ECO:0007669"/>
    <property type="project" value="TreeGrafter"/>
</dbReference>
<evidence type="ECO:0000256" key="2">
    <source>
        <dbReference type="ARBA" id="ARBA00004584"/>
    </source>
</evidence>
<keyword evidence="4" id="KW-0158">Chromosome</keyword>
<accession>A0A9Q0DHC8</accession>
<evidence type="ECO:0000256" key="5">
    <source>
        <dbReference type="ARBA" id="ARBA00023242"/>
    </source>
</evidence>
<keyword evidence="9" id="KW-1185">Reference proteome</keyword>
<comment type="caution">
    <text evidence="8">The sequence shown here is derived from an EMBL/GenBank/DDBJ whole genome shotgun (WGS) entry which is preliminary data.</text>
</comment>
<dbReference type="AlphaFoldDB" id="A0A9Q0DHC8"/>
<evidence type="ECO:0000256" key="4">
    <source>
        <dbReference type="ARBA" id="ARBA00022454"/>
    </source>
</evidence>
<dbReference type="GO" id="GO:0005634">
    <property type="term" value="C:nucleus"/>
    <property type="evidence" value="ECO:0007669"/>
    <property type="project" value="UniProtKB-SubCell"/>
</dbReference>
<keyword evidence="7" id="KW-0472">Membrane</keyword>
<organism evidence="8 9">
    <name type="scientific">Muraenolepis orangiensis</name>
    <name type="common">Patagonian moray cod</name>
    <dbReference type="NCBI Taxonomy" id="630683"/>
    <lineage>
        <taxon>Eukaryota</taxon>
        <taxon>Metazoa</taxon>
        <taxon>Chordata</taxon>
        <taxon>Craniata</taxon>
        <taxon>Vertebrata</taxon>
        <taxon>Euteleostomi</taxon>
        <taxon>Actinopterygii</taxon>
        <taxon>Neopterygii</taxon>
        <taxon>Teleostei</taxon>
        <taxon>Neoteleostei</taxon>
        <taxon>Acanthomorphata</taxon>
        <taxon>Zeiogadaria</taxon>
        <taxon>Gadariae</taxon>
        <taxon>Gadiformes</taxon>
        <taxon>Muraenolepidoidei</taxon>
        <taxon>Muraenolepididae</taxon>
        <taxon>Muraenolepis</taxon>
    </lineage>
</organism>
<dbReference type="Proteomes" id="UP001148018">
    <property type="component" value="Unassembled WGS sequence"/>
</dbReference>
<dbReference type="Pfam" id="PF07778">
    <property type="entry name" value="CENP-I"/>
    <property type="match status" value="2"/>
</dbReference>
<feature type="transmembrane region" description="Helical" evidence="7">
    <location>
        <begin position="48"/>
        <end position="65"/>
    </location>
</feature>
<dbReference type="InterPro" id="IPR012485">
    <property type="entry name" value="CENP-I"/>
</dbReference>
<name>A0A9Q0DHC8_9TELE</name>
<reference evidence="8" key="1">
    <citation type="submission" date="2022-07" db="EMBL/GenBank/DDBJ databases">
        <title>Chromosome-level genome of Muraenolepis orangiensis.</title>
        <authorList>
            <person name="Kim J."/>
        </authorList>
    </citation>
    <scope>NUCLEOTIDE SEQUENCE</scope>
    <source>
        <strain evidence="8">KU_S4_2022</strain>
        <tissue evidence="8">Muscle</tissue>
    </source>
</reference>
<feature type="non-terminal residue" evidence="8">
    <location>
        <position position="554"/>
    </location>
</feature>
<comment type="similarity">
    <text evidence="3">Belongs to the CENP-I/CTF3 family.</text>
</comment>
<comment type="subcellular location">
    <subcellularLocation>
        <location evidence="2">Chromosome</location>
        <location evidence="2">Centromere</location>
    </subcellularLocation>
    <subcellularLocation>
        <location evidence="1">Nucleus</location>
    </subcellularLocation>
</comment>
<keyword evidence="7" id="KW-1133">Transmembrane helix</keyword>
<dbReference type="PANTHER" id="PTHR48208">
    <property type="entry name" value="CENTROMERE PROTEIN I"/>
    <property type="match status" value="1"/>
</dbReference>
<sequence length="554" mass="63402">IIGSLEVACGIVLTLVPGKPKDVANFLLLLVMLAVLFFHQLVGDPLKRYAHALVFGILLTCRLLIARQSDERPEREESREEPHLNEQEKNKVVFIKWVLTVFDMIDAKDDLRAVYGFLFSFLAEEDLCPFICHLLYLLTRKENGLEMAGSRKRKLGHMDLPALTPAVQSQTQTIFIRKTVPLAHVQSFTHLVENLHLIELPAQMGSLLGTDVALQYLNCVQDESAFLRLNFWLGQALHEEFLFCDDNRKAHQTPDETLQFLERLLSTQLFLQEGFYSTEAFLYKFLSVWDGSLFRPQILGLLSSLPVVPSSSIDRLLFDPLRQLFFTSTLFFKCSLMDSLNGLLVKWLTWHSVYAQEDGLDISLNSHTSMNMSLSGFMDSVMKLVHFVGGLASVGLQLEGYHALLLSFVLDFYDTVCDMFQKYGLPVVVMPPVGVFYPALFASDPVSVDRLAQIMYRYKMNLTSAKTQEKQTTQQPFHISRQTYKEFNQYLVVMVNCLWNSRMFQPGGAVQLSEELLLRSQVPEYRASFDLIHHPAFLSYHWPEKREVDLNSIK</sequence>
<keyword evidence="6" id="KW-0137">Centromere</keyword>
<protein>
    <recommendedName>
        <fullName evidence="10">Centromere protein I</fullName>
    </recommendedName>
</protein>
<gene>
    <name evidence="8" type="ORF">NHX12_012012</name>
</gene>
<keyword evidence="5" id="KW-0539">Nucleus</keyword>
<dbReference type="GO" id="GO:0000070">
    <property type="term" value="P:mitotic sister chromatid segregation"/>
    <property type="evidence" value="ECO:0007669"/>
    <property type="project" value="TreeGrafter"/>
</dbReference>
<evidence type="ECO:0000313" key="8">
    <source>
        <dbReference type="EMBL" id="KAJ3588419.1"/>
    </source>
</evidence>
<evidence type="ECO:0000256" key="7">
    <source>
        <dbReference type="SAM" id="Phobius"/>
    </source>
</evidence>
<evidence type="ECO:0000256" key="6">
    <source>
        <dbReference type="ARBA" id="ARBA00023328"/>
    </source>
</evidence>
<evidence type="ECO:0000313" key="9">
    <source>
        <dbReference type="Proteomes" id="UP001148018"/>
    </source>
</evidence>
<dbReference type="GO" id="GO:0034080">
    <property type="term" value="P:CENP-A containing chromatin assembly"/>
    <property type="evidence" value="ECO:0007669"/>
    <property type="project" value="TreeGrafter"/>
</dbReference>
<feature type="non-terminal residue" evidence="8">
    <location>
        <position position="1"/>
    </location>
</feature>
<dbReference type="OrthoDB" id="6347512at2759"/>
<evidence type="ECO:0000256" key="3">
    <source>
        <dbReference type="ARBA" id="ARBA00005470"/>
    </source>
</evidence>
<evidence type="ECO:0000256" key="1">
    <source>
        <dbReference type="ARBA" id="ARBA00004123"/>
    </source>
</evidence>